<evidence type="ECO:0000313" key="2">
    <source>
        <dbReference type="EMBL" id="KCZ87569.1"/>
    </source>
</evidence>
<dbReference type="EMBL" id="ARYK01000012">
    <property type="protein sequence ID" value="KCZ87569.1"/>
    <property type="molecule type" value="Genomic_DNA"/>
</dbReference>
<reference evidence="2 3" key="1">
    <citation type="journal article" date="2014" name="Antonie Van Leeuwenhoek">
        <title>Hyphomonas beringensis sp. nov. and Hyphomonas chukchiensis sp. nov., isolated from surface seawater of the Bering Sea and Chukchi Sea.</title>
        <authorList>
            <person name="Li C."/>
            <person name="Lai Q."/>
            <person name="Li G."/>
            <person name="Dong C."/>
            <person name="Wang J."/>
            <person name="Liao Y."/>
            <person name="Shao Z."/>
        </authorList>
    </citation>
    <scope>NUCLEOTIDE SEQUENCE [LARGE SCALE GENOMIC DNA]</scope>
    <source>
        <strain evidence="2 3">MHS-2</strain>
    </source>
</reference>
<keyword evidence="1" id="KW-0732">Signal</keyword>
<sequence length="129" mass="13690">MVRRAALALALAGVPGGCAVWNQLPFTTAKADCPAITRASAWINGMPRVGTTVHKLIVAVKLDDDRPWLLTPVESGTGETLVLDLSPGGPAFAGNAGYREPVRQPRREAISITCGGRERARIDEITIAM</sequence>
<comment type="caution">
    <text evidence="2">The sequence shown here is derived from an EMBL/GenBank/DDBJ whole genome shotgun (WGS) entry which is preliminary data.</text>
</comment>
<dbReference type="Proteomes" id="UP000025171">
    <property type="component" value="Unassembled WGS sequence"/>
</dbReference>
<accession>A0A059FAD1</accession>
<dbReference type="OrthoDB" id="7619933at2"/>
<feature type="chain" id="PRO_5001572140" description="Lipoprotein" evidence="1">
    <location>
        <begin position="20"/>
        <end position="129"/>
    </location>
</feature>
<organism evidence="2 3">
    <name type="scientific">Hyphomonas johnsonii MHS-2</name>
    <dbReference type="NCBI Taxonomy" id="1280950"/>
    <lineage>
        <taxon>Bacteria</taxon>
        <taxon>Pseudomonadati</taxon>
        <taxon>Pseudomonadota</taxon>
        <taxon>Alphaproteobacteria</taxon>
        <taxon>Hyphomonadales</taxon>
        <taxon>Hyphomonadaceae</taxon>
        <taxon>Hyphomonas</taxon>
    </lineage>
</organism>
<protein>
    <recommendedName>
        <fullName evidence="4">Lipoprotein</fullName>
    </recommendedName>
</protein>
<dbReference type="PATRIC" id="fig|1280950.3.peg.3285"/>
<evidence type="ECO:0000313" key="3">
    <source>
        <dbReference type="Proteomes" id="UP000025171"/>
    </source>
</evidence>
<dbReference type="RefSeq" id="WP_035619200.1">
    <property type="nucleotide sequence ID" value="NZ_ARYK01000012.1"/>
</dbReference>
<name>A0A059FAD1_9PROT</name>
<proteinExistence type="predicted"/>
<gene>
    <name evidence="2" type="ORF">HJO_16390</name>
</gene>
<dbReference type="AlphaFoldDB" id="A0A059FAD1"/>
<evidence type="ECO:0008006" key="4">
    <source>
        <dbReference type="Google" id="ProtNLM"/>
    </source>
</evidence>
<evidence type="ECO:0000256" key="1">
    <source>
        <dbReference type="SAM" id="SignalP"/>
    </source>
</evidence>
<feature type="signal peptide" evidence="1">
    <location>
        <begin position="1"/>
        <end position="19"/>
    </location>
</feature>
<keyword evidence="3" id="KW-1185">Reference proteome</keyword>